<keyword evidence="8" id="KW-1185">Reference proteome</keyword>
<reference evidence="7 8" key="1">
    <citation type="submission" date="2019-10" db="EMBL/GenBank/DDBJ databases">
        <authorList>
            <person name="Palmer J.M."/>
        </authorList>
    </citation>
    <scope>NUCLEOTIDE SEQUENCE [LARGE SCALE GENOMIC DNA]</scope>
    <source>
        <strain evidence="7 8">TWF694</strain>
    </source>
</reference>
<feature type="domain" description="Peptidase S8/S53" evidence="6">
    <location>
        <begin position="395"/>
        <end position="649"/>
    </location>
</feature>
<keyword evidence="4 5" id="KW-0720">Serine protease</keyword>
<dbReference type="Pfam" id="PF00082">
    <property type="entry name" value="Peptidase_S8"/>
    <property type="match status" value="1"/>
</dbReference>
<keyword evidence="2 5" id="KW-0645">Protease</keyword>
<sequence>MCRQKILYDCGHTELKWKPYKCVGGFDICPDLITDGHAEAKCKHCHIDLEELKNESRIHAPGEIEDGIAATGNESQLLRRIDFRRRNVKATGPSMRFDRRCEAIHKWKWKIHQRYLRTLRDPSEAHRRTTSEDSNVIKGESWWQQWKPKAFGGTGNPPYRKPGVLMKNLAKAYKKKIRINIDYNEKELGGNSDTCGGDAASAFFNASVDSLKNENIGTWEKKSKMYWFIPPKIERGRTLQEEDKIVNRLTELFSAYLLPPKKFAVRKMKSKYLGLLSIIVHLKFDADELKMINIWKDDKDDLYTKLPGLSIIQQTPSLNNIIDDARKDTPEEYGPPANAKAVRFENRQYSVNPEGQDPGIQIIKNALWEMEDISTPPGVTKEQMGGTGWEWKNAGKDVNLYVIDTGCDPRHPEFKNTKFVKWIYPGFLPLEEPGDTPNLGLRSDNTIRVRFHGTSVTAKAVGEKTGVAHDADVIVVRYQEGVDNRDALYRVIDGLAQIYDHNYESNHPGNCVINISSGYKIRDFQNNILHAVDKRARTLPFLLMESLLIALADIGCFIVVAAGNDRNNAPIVSFPASFNAQSNPLKGRGSSLIVVGGHDQDGKNIYQKDKYVWISAPAIGIAVARGYSTADSPVYGPIRNTWERSSGTSLG</sequence>
<dbReference type="AlphaFoldDB" id="A0AAV9XP73"/>
<comment type="caution">
    <text evidence="7">The sequence shown here is derived from an EMBL/GenBank/DDBJ whole genome shotgun (WGS) entry which is preliminary data.</text>
</comment>
<dbReference type="GO" id="GO:0004252">
    <property type="term" value="F:serine-type endopeptidase activity"/>
    <property type="evidence" value="ECO:0007669"/>
    <property type="project" value="UniProtKB-UniRule"/>
</dbReference>
<dbReference type="GO" id="GO:0006508">
    <property type="term" value="P:proteolysis"/>
    <property type="evidence" value="ECO:0007669"/>
    <property type="project" value="UniProtKB-KW"/>
</dbReference>
<evidence type="ECO:0000313" key="7">
    <source>
        <dbReference type="EMBL" id="KAK6543600.1"/>
    </source>
</evidence>
<evidence type="ECO:0000256" key="5">
    <source>
        <dbReference type="PROSITE-ProRule" id="PRU01240"/>
    </source>
</evidence>
<dbReference type="InterPro" id="IPR000209">
    <property type="entry name" value="Peptidase_S8/S53_dom"/>
</dbReference>
<feature type="active site" description="Charge relay system" evidence="5">
    <location>
        <position position="404"/>
    </location>
</feature>
<organism evidence="7 8">
    <name type="scientific">Orbilia ellipsospora</name>
    <dbReference type="NCBI Taxonomy" id="2528407"/>
    <lineage>
        <taxon>Eukaryota</taxon>
        <taxon>Fungi</taxon>
        <taxon>Dikarya</taxon>
        <taxon>Ascomycota</taxon>
        <taxon>Pezizomycotina</taxon>
        <taxon>Orbiliomycetes</taxon>
        <taxon>Orbiliales</taxon>
        <taxon>Orbiliaceae</taxon>
        <taxon>Orbilia</taxon>
    </lineage>
</organism>
<protein>
    <submittedName>
        <fullName evidence="7">Suppressor of the cold-sensitive snRNP biogenesis mutant brr1-1</fullName>
    </submittedName>
</protein>
<keyword evidence="3 5" id="KW-0378">Hydrolase</keyword>
<evidence type="ECO:0000256" key="4">
    <source>
        <dbReference type="ARBA" id="ARBA00022825"/>
    </source>
</evidence>
<dbReference type="PROSITE" id="PS51892">
    <property type="entry name" value="SUBTILASE"/>
    <property type="match status" value="1"/>
</dbReference>
<name>A0AAV9XP73_9PEZI</name>
<dbReference type="Gene3D" id="3.40.50.200">
    <property type="entry name" value="Peptidase S8/S53 domain"/>
    <property type="match status" value="1"/>
</dbReference>
<dbReference type="CDD" id="cd00306">
    <property type="entry name" value="Peptidases_S8_S53"/>
    <property type="match status" value="1"/>
</dbReference>
<dbReference type="EMBL" id="JAVHJO010000001">
    <property type="protein sequence ID" value="KAK6543600.1"/>
    <property type="molecule type" value="Genomic_DNA"/>
</dbReference>
<feature type="active site" description="Charge relay system" evidence="5">
    <location>
        <position position="649"/>
    </location>
</feature>
<feature type="active site" description="Charge relay system" evidence="5">
    <location>
        <position position="452"/>
    </location>
</feature>
<gene>
    <name evidence="7" type="primary">SUB2_1</name>
    <name evidence="7" type="ORF">TWF694_000342</name>
</gene>
<comment type="similarity">
    <text evidence="1 5">Belongs to the peptidase S8 family.</text>
</comment>
<dbReference type="SUPFAM" id="SSF52743">
    <property type="entry name" value="Subtilisin-like"/>
    <property type="match status" value="1"/>
</dbReference>
<evidence type="ECO:0000259" key="6">
    <source>
        <dbReference type="Pfam" id="PF00082"/>
    </source>
</evidence>
<evidence type="ECO:0000256" key="3">
    <source>
        <dbReference type="ARBA" id="ARBA00022801"/>
    </source>
</evidence>
<dbReference type="InterPro" id="IPR036852">
    <property type="entry name" value="Peptidase_S8/S53_dom_sf"/>
</dbReference>
<dbReference type="PANTHER" id="PTHR43806">
    <property type="entry name" value="PEPTIDASE S8"/>
    <property type="match status" value="1"/>
</dbReference>
<evidence type="ECO:0000256" key="2">
    <source>
        <dbReference type="ARBA" id="ARBA00022670"/>
    </source>
</evidence>
<dbReference type="Proteomes" id="UP001365542">
    <property type="component" value="Unassembled WGS sequence"/>
</dbReference>
<dbReference type="PANTHER" id="PTHR43806:SF11">
    <property type="entry name" value="CEREVISIN-RELATED"/>
    <property type="match status" value="1"/>
</dbReference>
<dbReference type="InterPro" id="IPR050131">
    <property type="entry name" value="Peptidase_S8_subtilisin-like"/>
</dbReference>
<accession>A0AAV9XP73</accession>
<proteinExistence type="inferred from homology"/>
<evidence type="ECO:0000313" key="8">
    <source>
        <dbReference type="Proteomes" id="UP001365542"/>
    </source>
</evidence>
<evidence type="ECO:0000256" key="1">
    <source>
        <dbReference type="ARBA" id="ARBA00011073"/>
    </source>
</evidence>